<dbReference type="RefSeq" id="WP_169640119.1">
    <property type="nucleotide sequence ID" value="NZ_CP048788.1"/>
</dbReference>
<organism evidence="1 2">
    <name type="scientific">Roseobacter ponti</name>
    <dbReference type="NCBI Taxonomy" id="1891787"/>
    <lineage>
        <taxon>Bacteria</taxon>
        <taxon>Pseudomonadati</taxon>
        <taxon>Pseudomonadota</taxon>
        <taxon>Alphaproteobacteria</taxon>
        <taxon>Rhodobacterales</taxon>
        <taxon>Roseobacteraceae</taxon>
        <taxon>Roseobacter</taxon>
    </lineage>
</organism>
<dbReference type="KEGG" id="rpon:G3256_06900"/>
<name>A0A858ST68_9RHOB</name>
<evidence type="ECO:0000313" key="1">
    <source>
        <dbReference type="EMBL" id="QJF50903.1"/>
    </source>
</evidence>
<sequence>MPDAATDFGPSLRDLSKPEWIAEVGDIVDARGWIRPLGARHLATFIEDNSTLLVTFETLQGIQALSPLGHPLGWDLVRDQRWSHLAVMSDGDTWFRDAKVYELFDRLVDEGFFDGFDRVLFFGAGPGGYAAAAFSVAAPGARVLAIQPQATLDPAMTEWDNRFTHMRRTCFTDRYGYAPDMTEACERAFILFDPRVAEDAMHAALFSTPAVTRLRMPNMGAALQTDLLQMGLLTDLIELAGKGMLTPRVFHAMARARRDHLPYLRRLLSRLDADDREPLARRLCANVAARLHAPRFARRLEALHDPAAE</sequence>
<reference evidence="1 2" key="1">
    <citation type="submission" date="2020-02" db="EMBL/GenBank/DDBJ databases">
        <title>Genome sequence of Roseobacter ponti.</title>
        <authorList>
            <person name="Hollensteiner J."/>
            <person name="Schneider D."/>
            <person name="Poehlein A."/>
            <person name="Daniel R."/>
        </authorList>
    </citation>
    <scope>NUCLEOTIDE SEQUENCE [LARGE SCALE GENOMIC DNA]</scope>
    <source>
        <strain evidence="1 2">DSM 106830</strain>
    </source>
</reference>
<protein>
    <submittedName>
        <fullName evidence="1">Phosphoadenosine phosphosulfate reductase</fullName>
    </submittedName>
</protein>
<evidence type="ECO:0000313" key="2">
    <source>
        <dbReference type="Proteomes" id="UP000503308"/>
    </source>
</evidence>
<gene>
    <name evidence="1" type="ORF">G3256_06900</name>
</gene>
<dbReference type="EMBL" id="CP048788">
    <property type="protein sequence ID" value="QJF50903.1"/>
    <property type="molecule type" value="Genomic_DNA"/>
</dbReference>
<dbReference type="Proteomes" id="UP000503308">
    <property type="component" value="Chromosome"/>
</dbReference>
<proteinExistence type="predicted"/>
<dbReference type="AlphaFoldDB" id="A0A858ST68"/>
<keyword evidence="2" id="KW-1185">Reference proteome</keyword>
<accession>A0A858ST68</accession>